<accession>A0AAD6Q1A5</accession>
<keyword evidence="3" id="KW-1133">Transmembrane helix</keyword>
<dbReference type="SUPFAM" id="SSF48452">
    <property type="entry name" value="TPR-like"/>
    <property type="match status" value="1"/>
</dbReference>
<dbReference type="Proteomes" id="UP001164929">
    <property type="component" value="Chromosome 13"/>
</dbReference>
<keyword evidence="5" id="KW-1185">Reference proteome</keyword>
<proteinExistence type="predicted"/>
<reference evidence="4" key="1">
    <citation type="journal article" date="2023" name="Mol. Ecol. Resour.">
        <title>Chromosome-level genome assembly of a triploid poplar Populus alba 'Berolinensis'.</title>
        <authorList>
            <person name="Chen S."/>
            <person name="Yu Y."/>
            <person name="Wang X."/>
            <person name="Wang S."/>
            <person name="Zhang T."/>
            <person name="Zhou Y."/>
            <person name="He R."/>
            <person name="Meng N."/>
            <person name="Wang Y."/>
            <person name="Liu W."/>
            <person name="Liu Z."/>
            <person name="Liu J."/>
            <person name="Guo Q."/>
            <person name="Huang H."/>
            <person name="Sederoff R.R."/>
            <person name="Wang G."/>
            <person name="Qu G."/>
            <person name="Chen S."/>
        </authorList>
    </citation>
    <scope>NUCLEOTIDE SEQUENCE</scope>
    <source>
        <strain evidence="4">SC-2020</strain>
    </source>
</reference>
<name>A0AAD6Q1A5_9ROSI</name>
<comment type="caution">
    <text evidence="4">The sequence shown here is derived from an EMBL/GenBank/DDBJ whole genome shotgun (WGS) entry which is preliminary data.</text>
</comment>
<keyword evidence="3" id="KW-0472">Membrane</keyword>
<feature type="compositionally biased region" description="Acidic residues" evidence="2">
    <location>
        <begin position="390"/>
        <end position="399"/>
    </location>
</feature>
<protein>
    <submittedName>
        <fullName evidence="4">Uncharacterized protein</fullName>
    </submittedName>
</protein>
<feature type="region of interest" description="Disordered" evidence="2">
    <location>
        <begin position="325"/>
        <end position="357"/>
    </location>
</feature>
<evidence type="ECO:0000256" key="3">
    <source>
        <dbReference type="SAM" id="Phobius"/>
    </source>
</evidence>
<dbReference type="PANTHER" id="PTHR36761:SF2">
    <property type="entry name" value="ORF03 PROTEIN"/>
    <property type="match status" value="1"/>
</dbReference>
<feature type="repeat" description="TPR" evidence="1">
    <location>
        <begin position="424"/>
        <end position="457"/>
    </location>
</feature>
<dbReference type="InterPro" id="IPR011990">
    <property type="entry name" value="TPR-like_helical_dom_sf"/>
</dbReference>
<evidence type="ECO:0000313" key="5">
    <source>
        <dbReference type="Proteomes" id="UP001164929"/>
    </source>
</evidence>
<organism evidence="4 5">
    <name type="scientific">Populus alba x Populus x berolinensis</name>
    <dbReference type="NCBI Taxonomy" id="444605"/>
    <lineage>
        <taxon>Eukaryota</taxon>
        <taxon>Viridiplantae</taxon>
        <taxon>Streptophyta</taxon>
        <taxon>Embryophyta</taxon>
        <taxon>Tracheophyta</taxon>
        <taxon>Spermatophyta</taxon>
        <taxon>Magnoliopsida</taxon>
        <taxon>eudicotyledons</taxon>
        <taxon>Gunneridae</taxon>
        <taxon>Pentapetalae</taxon>
        <taxon>rosids</taxon>
        <taxon>fabids</taxon>
        <taxon>Malpighiales</taxon>
        <taxon>Salicaceae</taxon>
        <taxon>Saliceae</taxon>
        <taxon>Populus</taxon>
    </lineage>
</organism>
<feature type="transmembrane region" description="Helical" evidence="3">
    <location>
        <begin position="581"/>
        <end position="599"/>
    </location>
</feature>
<dbReference type="Gene3D" id="1.25.40.10">
    <property type="entry name" value="Tetratricopeptide repeat domain"/>
    <property type="match status" value="1"/>
</dbReference>
<sequence length="601" mass="67996">MNGLCVATFKTQKSWNKTRLQDLSLALFVLCSSASACHVASYLSCFFIFSYYFVLSIYICSRYPHASHFSDISARQTNRKKEMAIIAVSAPRGARFSCFNTNPLPQKEMAIIAVSAPRNIVLMNCCLFQKLPIPSRRSSKLNFRSKGSTPFARYAQTQQDLFSSRLQDSIENLPKLVEDIVQTSINTGPREALRLAQGVQAFLGGGGEWLADVSKPLFATNKDVDVMAFAKDLDTIFSSIQASINTRNTLFKDLDTELIVATARDTTTNATAVSANAVADERQMNAPFLDVKVSEVFGKANYKYLELDGEAQSWNNQRVVVARGKANSERNGVDFDSDEENGNGGGGGGGGDQEPFDWEKEMRKRVKEIEERRELVKKAEELQSRIFDDNSQEEKEESEEEKKERVRKELEKVAMEQAERRKTAELMFELGQKAYGKGMYVRAIEFLEASLTIIPRSTLFGGEIQIWLAMAYEANNRHADCIALYKQLEMKHPSISIRRQAANLRYILQAPKLKISQEEMVTIPLIGSTYDRFYAASWSDKYKEKDQERSWTTSNQLPSSRDFMGDFLVWRPPTGLEKNRAFWFALALWMGLVGVALFLQR</sequence>
<evidence type="ECO:0000313" key="4">
    <source>
        <dbReference type="EMBL" id="KAJ6975322.1"/>
    </source>
</evidence>
<evidence type="ECO:0000256" key="2">
    <source>
        <dbReference type="SAM" id="MobiDB-lite"/>
    </source>
</evidence>
<dbReference type="EMBL" id="JAQIZT010000013">
    <property type="protein sequence ID" value="KAJ6975322.1"/>
    <property type="molecule type" value="Genomic_DNA"/>
</dbReference>
<dbReference type="InterPro" id="IPR019734">
    <property type="entry name" value="TPR_rpt"/>
</dbReference>
<feature type="region of interest" description="Disordered" evidence="2">
    <location>
        <begin position="387"/>
        <end position="407"/>
    </location>
</feature>
<dbReference type="PROSITE" id="PS50005">
    <property type="entry name" value="TPR"/>
    <property type="match status" value="1"/>
</dbReference>
<dbReference type="GO" id="GO:0009535">
    <property type="term" value="C:chloroplast thylakoid membrane"/>
    <property type="evidence" value="ECO:0007669"/>
    <property type="project" value="TreeGrafter"/>
</dbReference>
<evidence type="ECO:0000256" key="1">
    <source>
        <dbReference type="PROSITE-ProRule" id="PRU00339"/>
    </source>
</evidence>
<keyword evidence="1" id="KW-0802">TPR repeat</keyword>
<feature type="compositionally biased region" description="Gly residues" evidence="2">
    <location>
        <begin position="342"/>
        <end position="352"/>
    </location>
</feature>
<dbReference type="AlphaFoldDB" id="A0AAD6Q1A5"/>
<gene>
    <name evidence="4" type="ORF">NC653_031238</name>
</gene>
<dbReference type="PANTHER" id="PTHR36761">
    <property type="entry name" value="ORF03 PROTEIN"/>
    <property type="match status" value="1"/>
</dbReference>
<keyword evidence="3" id="KW-0812">Transmembrane</keyword>